<evidence type="ECO:0000256" key="3">
    <source>
        <dbReference type="SAM" id="MobiDB-lite"/>
    </source>
</evidence>
<proteinExistence type="predicted"/>
<dbReference type="GO" id="GO:0009228">
    <property type="term" value="P:thiamine biosynthetic process"/>
    <property type="evidence" value="ECO:0007669"/>
    <property type="project" value="UniProtKB-KW"/>
</dbReference>
<feature type="region of interest" description="Disordered" evidence="3">
    <location>
        <begin position="236"/>
        <end position="262"/>
    </location>
</feature>
<dbReference type="CDD" id="cd00564">
    <property type="entry name" value="TMP_TenI"/>
    <property type="match status" value="1"/>
</dbReference>
<keyword evidence="2" id="KW-0784">Thiamine biosynthesis</keyword>
<evidence type="ECO:0000256" key="2">
    <source>
        <dbReference type="ARBA" id="ARBA00022977"/>
    </source>
</evidence>
<dbReference type="AlphaFoldDB" id="A0A0G4I3P9"/>
<dbReference type="GO" id="GO:0004789">
    <property type="term" value="F:thiamine-phosphate diphosphorylase activity"/>
    <property type="evidence" value="ECO:0007669"/>
    <property type="project" value="TreeGrafter"/>
</dbReference>
<evidence type="ECO:0000313" key="4">
    <source>
        <dbReference type="EMBL" id="CEM51599.1"/>
    </source>
</evidence>
<sequence>MSRAGPMHVVLFTSERSCATLSTERELRIVEHLFNHCGLSRLHVRKPGWRQQEVETYVKTVPPKFRRRLVLHQHHDLALSLSLGGIHLRGADRQASPALIAERSSSSEGSARRRGDGNSLDALSLPLCLTVESEEQWDKRHGAKETKRVEEEEEEDKERKQAVSSSFPPLNDFEQEISLTVSTGFHSLSEMERSAREGIHVNLAEGLRRWEGKKNSSSRCIQSEEVIPSTETSALHLADDDGRSSPASDSEDPPHTSSTRLRRIPQVIQPDYAFLSPIFPSISKEGYRPGAFSSLPGNELQRRLCGVPFPVFALGGISEKNVLSEKLKGFAGVGLLGSVWQSPDPVAAFSEIREMLYTAGGNRTLSR</sequence>
<dbReference type="VEuPathDB" id="CryptoDB:Cvel_10725"/>
<dbReference type="GO" id="GO:0005737">
    <property type="term" value="C:cytoplasm"/>
    <property type="evidence" value="ECO:0007669"/>
    <property type="project" value="TreeGrafter"/>
</dbReference>
<reference evidence="4" key="1">
    <citation type="submission" date="2014-11" db="EMBL/GenBank/DDBJ databases">
        <authorList>
            <person name="Otto D Thomas"/>
            <person name="Naeem Raeece"/>
        </authorList>
    </citation>
    <scope>NUCLEOTIDE SEQUENCE</scope>
</reference>
<feature type="compositionally biased region" description="Basic and acidic residues" evidence="3">
    <location>
        <begin position="139"/>
        <end position="150"/>
    </location>
</feature>
<dbReference type="InterPro" id="IPR013785">
    <property type="entry name" value="Aldolase_TIM"/>
</dbReference>
<evidence type="ECO:0008006" key="5">
    <source>
        <dbReference type="Google" id="ProtNLM"/>
    </source>
</evidence>
<dbReference type="Gene3D" id="3.20.20.70">
    <property type="entry name" value="Aldolase class I"/>
    <property type="match status" value="2"/>
</dbReference>
<dbReference type="PANTHER" id="PTHR20857">
    <property type="entry name" value="THIAMINE-PHOSPHATE PYROPHOSPHORYLASE"/>
    <property type="match status" value="1"/>
</dbReference>
<comment type="pathway">
    <text evidence="1">Cofactor biosynthesis; thiamine diphosphate biosynthesis.</text>
</comment>
<name>A0A0G4I3P9_9ALVE</name>
<dbReference type="EMBL" id="CDMZ01004990">
    <property type="protein sequence ID" value="CEM51599.1"/>
    <property type="molecule type" value="Genomic_DNA"/>
</dbReference>
<organism evidence="4">
    <name type="scientific">Chromera velia CCMP2878</name>
    <dbReference type="NCBI Taxonomy" id="1169474"/>
    <lineage>
        <taxon>Eukaryota</taxon>
        <taxon>Sar</taxon>
        <taxon>Alveolata</taxon>
        <taxon>Colpodellida</taxon>
        <taxon>Chromeraceae</taxon>
        <taxon>Chromera</taxon>
    </lineage>
</organism>
<dbReference type="SUPFAM" id="SSF51391">
    <property type="entry name" value="Thiamin phosphate synthase"/>
    <property type="match status" value="1"/>
</dbReference>
<gene>
    <name evidence="4" type="ORF">Cvel_10725</name>
</gene>
<dbReference type="InterPro" id="IPR022998">
    <property type="entry name" value="ThiamineP_synth_TenI"/>
</dbReference>
<evidence type="ECO:0000256" key="1">
    <source>
        <dbReference type="ARBA" id="ARBA00004948"/>
    </source>
</evidence>
<dbReference type="PANTHER" id="PTHR20857:SF15">
    <property type="entry name" value="THIAMINE-PHOSPHATE SYNTHASE"/>
    <property type="match status" value="1"/>
</dbReference>
<feature type="region of interest" description="Disordered" evidence="3">
    <location>
        <begin position="139"/>
        <end position="171"/>
    </location>
</feature>
<feature type="region of interest" description="Disordered" evidence="3">
    <location>
        <begin position="97"/>
        <end position="118"/>
    </location>
</feature>
<protein>
    <recommendedName>
        <fullName evidence="5">Thiamine phosphate synthase/TenI domain-containing protein</fullName>
    </recommendedName>
</protein>
<dbReference type="InterPro" id="IPR036206">
    <property type="entry name" value="ThiamineP_synth_sf"/>
</dbReference>
<accession>A0A0G4I3P9</accession>